<dbReference type="AlphaFoldDB" id="A0AAD7ECB6"/>
<dbReference type="EMBL" id="JARIHO010000074">
    <property type="protein sequence ID" value="KAJ7311730.1"/>
    <property type="molecule type" value="Genomic_DNA"/>
</dbReference>
<keyword evidence="1" id="KW-0732">Signal</keyword>
<evidence type="ECO:0008006" key="4">
    <source>
        <dbReference type="Google" id="ProtNLM"/>
    </source>
</evidence>
<feature type="chain" id="PRO_5042290882" description="Secreted protein" evidence="1">
    <location>
        <begin position="17"/>
        <end position="107"/>
    </location>
</feature>
<keyword evidence="3" id="KW-1185">Reference proteome</keyword>
<feature type="signal peptide" evidence="1">
    <location>
        <begin position="1"/>
        <end position="16"/>
    </location>
</feature>
<comment type="caution">
    <text evidence="2">The sequence shown here is derived from an EMBL/GenBank/DDBJ whole genome shotgun (WGS) entry which is preliminary data.</text>
</comment>
<reference evidence="2" key="1">
    <citation type="submission" date="2023-03" db="EMBL/GenBank/DDBJ databases">
        <title>Massive genome expansion in bonnet fungi (Mycena s.s.) driven by repeated elements and novel gene families across ecological guilds.</title>
        <authorList>
            <consortium name="Lawrence Berkeley National Laboratory"/>
            <person name="Harder C.B."/>
            <person name="Miyauchi S."/>
            <person name="Viragh M."/>
            <person name="Kuo A."/>
            <person name="Thoen E."/>
            <person name="Andreopoulos B."/>
            <person name="Lu D."/>
            <person name="Skrede I."/>
            <person name="Drula E."/>
            <person name="Henrissat B."/>
            <person name="Morin E."/>
            <person name="Kohler A."/>
            <person name="Barry K."/>
            <person name="LaButti K."/>
            <person name="Morin E."/>
            <person name="Salamov A."/>
            <person name="Lipzen A."/>
            <person name="Mereny Z."/>
            <person name="Hegedus B."/>
            <person name="Baldrian P."/>
            <person name="Stursova M."/>
            <person name="Weitz H."/>
            <person name="Taylor A."/>
            <person name="Grigoriev I.V."/>
            <person name="Nagy L.G."/>
            <person name="Martin F."/>
            <person name="Kauserud H."/>
        </authorList>
    </citation>
    <scope>NUCLEOTIDE SEQUENCE</scope>
    <source>
        <strain evidence="2">CBHHK002</strain>
    </source>
</reference>
<evidence type="ECO:0000313" key="2">
    <source>
        <dbReference type="EMBL" id="KAJ7311730.1"/>
    </source>
</evidence>
<name>A0AAD7ECB6_9AGAR</name>
<evidence type="ECO:0000256" key="1">
    <source>
        <dbReference type="SAM" id="SignalP"/>
    </source>
</evidence>
<organism evidence="2 3">
    <name type="scientific">Mycena albidolilacea</name>
    <dbReference type="NCBI Taxonomy" id="1033008"/>
    <lineage>
        <taxon>Eukaryota</taxon>
        <taxon>Fungi</taxon>
        <taxon>Dikarya</taxon>
        <taxon>Basidiomycota</taxon>
        <taxon>Agaricomycotina</taxon>
        <taxon>Agaricomycetes</taxon>
        <taxon>Agaricomycetidae</taxon>
        <taxon>Agaricales</taxon>
        <taxon>Marasmiineae</taxon>
        <taxon>Mycenaceae</taxon>
        <taxon>Mycena</taxon>
    </lineage>
</organism>
<protein>
    <recommendedName>
        <fullName evidence="4">Secreted protein</fullName>
    </recommendedName>
</protein>
<gene>
    <name evidence="2" type="ORF">DFH08DRAFT_822496</name>
</gene>
<evidence type="ECO:0000313" key="3">
    <source>
        <dbReference type="Proteomes" id="UP001218218"/>
    </source>
</evidence>
<proteinExistence type="predicted"/>
<dbReference type="Proteomes" id="UP001218218">
    <property type="component" value="Unassembled WGS sequence"/>
</dbReference>
<accession>A0AAD7ECB6</accession>
<sequence length="107" mass="11404">MACACAKWLVLGGGVALTGITRPRPAEWLASHFVGLASHFAGLASAKIEKWLAHSARWWSLQCSIFYDISGCTTMLAYSSASCRMLLIAAIKCKPTALGGPTTMLDL</sequence>